<dbReference type="EMBL" id="MHWB01000008">
    <property type="protein sequence ID" value="OHB02071.1"/>
    <property type="molecule type" value="Genomic_DNA"/>
</dbReference>
<organism evidence="1 2">
    <name type="scientific">Candidatus Zambryskibacteria bacterium RIFCSPLOWO2_01_FULL_39_39</name>
    <dbReference type="NCBI Taxonomy" id="1802758"/>
    <lineage>
        <taxon>Bacteria</taxon>
        <taxon>Candidatus Zambryskiibacteriota</taxon>
    </lineage>
</organism>
<evidence type="ECO:0000313" key="1">
    <source>
        <dbReference type="EMBL" id="OHB02071.1"/>
    </source>
</evidence>
<gene>
    <name evidence="1" type="ORF">A3A96_03635</name>
</gene>
<evidence type="ECO:0000313" key="2">
    <source>
        <dbReference type="Proteomes" id="UP000177707"/>
    </source>
</evidence>
<proteinExistence type="predicted"/>
<dbReference type="Proteomes" id="UP000177707">
    <property type="component" value="Unassembled WGS sequence"/>
</dbReference>
<protein>
    <submittedName>
        <fullName evidence="1">Uncharacterized protein</fullName>
    </submittedName>
</protein>
<comment type="caution">
    <text evidence="1">The sequence shown here is derived from an EMBL/GenBank/DDBJ whole genome shotgun (WGS) entry which is preliminary data.</text>
</comment>
<accession>A0A1G2TXQ3</accession>
<sequence length="96" mass="11090">MKNLIGTFLVITLVFSVLVLPSGKIYAQVNTQNTTTLEMQLNTLQKELIVLLNKKVAILQMEWRIVMEQRLKNLQTQLIGLLEKHVFILRSQLADR</sequence>
<name>A0A1G2TXQ3_9BACT</name>
<reference evidence="1 2" key="1">
    <citation type="journal article" date="2016" name="Nat. Commun.">
        <title>Thousands of microbial genomes shed light on interconnected biogeochemical processes in an aquifer system.</title>
        <authorList>
            <person name="Anantharaman K."/>
            <person name="Brown C.T."/>
            <person name="Hug L.A."/>
            <person name="Sharon I."/>
            <person name="Castelle C.J."/>
            <person name="Probst A.J."/>
            <person name="Thomas B.C."/>
            <person name="Singh A."/>
            <person name="Wilkins M.J."/>
            <person name="Karaoz U."/>
            <person name="Brodie E.L."/>
            <person name="Williams K.H."/>
            <person name="Hubbard S.S."/>
            <person name="Banfield J.F."/>
        </authorList>
    </citation>
    <scope>NUCLEOTIDE SEQUENCE [LARGE SCALE GENOMIC DNA]</scope>
</reference>
<dbReference type="AlphaFoldDB" id="A0A1G2TXQ3"/>